<sequence>MNSRRVVGFVEKIYQLLMINICFFITTLPLMAALILLKPTLMALPFYLIASVSLGPTLFATSDCVSRLTEEQTVEVFKTFFESWRKQFKMSLGMTYLLEMVVIIGIVDMIYFSQSDYLQWFNPIIVLIMVVVLMIYGNWLIVYPRSLKNTKEIIKEATYYAFSKWLLSLVNALLLGILFLTMIIKPVFGFLVFPSLIVILMLWNTRKLVENT</sequence>
<keyword evidence="1" id="KW-0472">Membrane</keyword>
<keyword evidence="1" id="KW-0812">Transmembrane</keyword>
<evidence type="ECO:0000313" key="2">
    <source>
        <dbReference type="EMBL" id="MBP1039588.1"/>
    </source>
</evidence>
<reference evidence="2" key="1">
    <citation type="submission" date="2020-12" db="EMBL/GenBank/DDBJ databases">
        <title>Vagococcus allomyrinae sp. nov. and Enterococcus lavae sp. nov., isolated from the larvae of Allomyrina dichotoma.</title>
        <authorList>
            <person name="Lee S.D."/>
        </authorList>
    </citation>
    <scope>NUCLEOTIDE SEQUENCE</scope>
    <source>
        <strain evidence="2">BWB3-3</strain>
    </source>
</reference>
<protein>
    <submittedName>
        <fullName evidence="2">DUF624 domain-containing protein</fullName>
    </submittedName>
</protein>
<name>A0A940P8P5_9ENTE</name>
<feature type="transmembrane region" description="Helical" evidence="1">
    <location>
        <begin position="42"/>
        <end position="60"/>
    </location>
</feature>
<dbReference type="EMBL" id="JAEEGA010000001">
    <property type="protein sequence ID" value="MBP1039588.1"/>
    <property type="molecule type" value="Genomic_DNA"/>
</dbReference>
<comment type="caution">
    <text evidence="2">The sequence shown here is derived from an EMBL/GenBank/DDBJ whole genome shotgun (WGS) entry which is preliminary data.</text>
</comment>
<dbReference type="AlphaFoldDB" id="A0A940P8P5"/>
<keyword evidence="1" id="KW-1133">Transmembrane helix</keyword>
<gene>
    <name evidence="2" type="ORF">I6N95_01070</name>
</gene>
<organism evidence="2 3">
    <name type="scientific">Vagococcus allomyrinae</name>
    <dbReference type="NCBI Taxonomy" id="2794353"/>
    <lineage>
        <taxon>Bacteria</taxon>
        <taxon>Bacillati</taxon>
        <taxon>Bacillota</taxon>
        <taxon>Bacilli</taxon>
        <taxon>Lactobacillales</taxon>
        <taxon>Enterococcaceae</taxon>
        <taxon>Vagococcus</taxon>
    </lineage>
</organism>
<accession>A0A940P8P5</accession>
<feature type="transmembrane region" description="Helical" evidence="1">
    <location>
        <begin position="162"/>
        <end position="181"/>
    </location>
</feature>
<evidence type="ECO:0000256" key="1">
    <source>
        <dbReference type="SAM" id="Phobius"/>
    </source>
</evidence>
<feature type="transmembrane region" description="Helical" evidence="1">
    <location>
        <begin position="12"/>
        <end position="36"/>
    </location>
</feature>
<proteinExistence type="predicted"/>
<feature type="transmembrane region" description="Helical" evidence="1">
    <location>
        <begin position="120"/>
        <end position="141"/>
    </location>
</feature>
<keyword evidence="3" id="KW-1185">Reference proteome</keyword>
<feature type="transmembrane region" description="Helical" evidence="1">
    <location>
        <begin position="187"/>
        <end position="205"/>
    </location>
</feature>
<feature type="transmembrane region" description="Helical" evidence="1">
    <location>
        <begin position="94"/>
        <end position="114"/>
    </location>
</feature>
<evidence type="ECO:0000313" key="3">
    <source>
        <dbReference type="Proteomes" id="UP000674938"/>
    </source>
</evidence>
<dbReference type="RefSeq" id="WP_209524486.1">
    <property type="nucleotide sequence ID" value="NZ_JAEEGA010000001.1"/>
</dbReference>
<dbReference type="Proteomes" id="UP000674938">
    <property type="component" value="Unassembled WGS sequence"/>
</dbReference>